<keyword evidence="1" id="KW-0812">Transmembrane</keyword>
<feature type="chain" id="PRO_5031143510" description="Secreted protein" evidence="2">
    <location>
        <begin position="25"/>
        <end position="160"/>
    </location>
</feature>
<comment type="caution">
    <text evidence="3">The sequence shown here is derived from an EMBL/GenBank/DDBJ whole genome shotgun (WGS) entry which is preliminary data.</text>
</comment>
<keyword evidence="2" id="KW-0732">Signal</keyword>
<dbReference type="EMBL" id="JACDTZ010000001">
    <property type="protein sequence ID" value="MBA5243450.1"/>
    <property type="molecule type" value="Genomic_DNA"/>
</dbReference>
<feature type="transmembrane region" description="Helical" evidence="1">
    <location>
        <begin position="130"/>
        <end position="152"/>
    </location>
</feature>
<dbReference type="Proteomes" id="UP000523682">
    <property type="component" value="Unassembled WGS sequence"/>
</dbReference>
<evidence type="ECO:0000256" key="2">
    <source>
        <dbReference type="SAM" id="SignalP"/>
    </source>
</evidence>
<protein>
    <recommendedName>
        <fullName evidence="5">Secreted protein</fullName>
    </recommendedName>
</protein>
<evidence type="ECO:0000313" key="3">
    <source>
        <dbReference type="EMBL" id="MBA5243450.1"/>
    </source>
</evidence>
<evidence type="ECO:0000256" key="1">
    <source>
        <dbReference type="SAM" id="Phobius"/>
    </source>
</evidence>
<evidence type="ECO:0008006" key="5">
    <source>
        <dbReference type="Google" id="ProtNLM"/>
    </source>
</evidence>
<gene>
    <name evidence="3" type="ORF">H0193_01210</name>
</gene>
<evidence type="ECO:0000313" key="4">
    <source>
        <dbReference type="Proteomes" id="UP000523682"/>
    </source>
</evidence>
<accession>A0A7W2E970</accession>
<feature type="signal peptide" evidence="2">
    <location>
        <begin position="1"/>
        <end position="24"/>
    </location>
</feature>
<organism evidence="3 4">
    <name type="scientific">Corynebacterium haemomassiliense</name>
    <dbReference type="NCBI Taxonomy" id="2754726"/>
    <lineage>
        <taxon>Bacteria</taxon>
        <taxon>Bacillati</taxon>
        <taxon>Actinomycetota</taxon>
        <taxon>Actinomycetes</taxon>
        <taxon>Mycobacteriales</taxon>
        <taxon>Corynebacteriaceae</taxon>
        <taxon>Corynebacterium</taxon>
    </lineage>
</organism>
<dbReference type="AlphaFoldDB" id="A0A7W2E970"/>
<keyword evidence="1" id="KW-0472">Membrane</keyword>
<name>A0A7W2E970_9CORY</name>
<keyword evidence="1" id="KW-1133">Transmembrane helix</keyword>
<sequence>MRTKLIVSAVAASTLAGSITTAQAYTIEHVGTDCRVNYSITEMQNNRMYFPVYYTQDEVKKFKKESLDAIAEAESELKSEKSRSDANKDLVQELTERIADEKGQLEIYDKCAKVPASKPAPVEDGSSTSAVLAGVLGGFIGAVLTIAAMIGLKDVLPFKF</sequence>
<keyword evidence="4" id="KW-1185">Reference proteome</keyword>
<proteinExistence type="predicted"/>
<reference evidence="3 4" key="1">
    <citation type="submission" date="2020-07" db="EMBL/GenBank/DDBJ databases">
        <title>Draft genome and description of Corynebacterium haemomassiliense strain Marseile-Q3615 sp. nov.</title>
        <authorList>
            <person name="Boxberger M."/>
            <person name="La Scola B."/>
        </authorList>
    </citation>
    <scope>NUCLEOTIDE SEQUENCE [LARGE SCALE GENOMIC DNA]</scope>
    <source>
        <strain evidence="3 4">Marseille-Q3615</strain>
    </source>
</reference>
<dbReference type="RefSeq" id="WP_181888200.1">
    <property type="nucleotide sequence ID" value="NZ_JACDTZ010000001.1"/>
</dbReference>